<feature type="transmembrane region" description="Helical" evidence="1">
    <location>
        <begin position="85"/>
        <end position="108"/>
    </location>
</feature>
<evidence type="ECO:0000256" key="1">
    <source>
        <dbReference type="SAM" id="Phobius"/>
    </source>
</evidence>
<name>A0ABV3Q5M5_9BACL</name>
<evidence type="ECO:0008006" key="4">
    <source>
        <dbReference type="Google" id="ProtNLM"/>
    </source>
</evidence>
<protein>
    <recommendedName>
        <fullName evidence="4">Zinc-finger domain-containing protein</fullName>
    </recommendedName>
</protein>
<evidence type="ECO:0000313" key="3">
    <source>
        <dbReference type="Proteomes" id="UP001556040"/>
    </source>
</evidence>
<proteinExistence type="predicted"/>
<organism evidence="2 3">
    <name type="scientific">Jeotgalibacillus marinus</name>
    <dbReference type="NCBI Taxonomy" id="86667"/>
    <lineage>
        <taxon>Bacteria</taxon>
        <taxon>Bacillati</taxon>
        <taxon>Bacillota</taxon>
        <taxon>Bacilli</taxon>
        <taxon>Bacillales</taxon>
        <taxon>Caryophanaceae</taxon>
        <taxon>Jeotgalibacillus</taxon>
    </lineage>
</organism>
<comment type="caution">
    <text evidence="2">The sequence shown here is derived from an EMBL/GenBank/DDBJ whole genome shotgun (WGS) entry which is preliminary data.</text>
</comment>
<keyword evidence="1" id="KW-1133">Transmembrane helix</keyword>
<dbReference type="Proteomes" id="UP001556040">
    <property type="component" value="Unassembled WGS sequence"/>
</dbReference>
<sequence length="149" mass="16784">MTHFTKQQWERFGQGVLAQSIERKMEDHLTVCNQCLITFEEVSLQHEPSPEFNVEDLVMAALLADQTKTVRPMTKPSSHLRKKTVVHFFISAAAAIMLASTGIFSSLVDETSSVPSKELIDTPSITSSLMEQTERLFNQMDPSPKEELE</sequence>
<keyword evidence="1" id="KW-0812">Transmembrane</keyword>
<accession>A0ABV3Q5M5</accession>
<keyword evidence="1" id="KW-0472">Membrane</keyword>
<dbReference type="EMBL" id="JBFMIA010000013">
    <property type="protein sequence ID" value="MEW9502642.1"/>
    <property type="molecule type" value="Genomic_DNA"/>
</dbReference>
<keyword evidence="3" id="KW-1185">Reference proteome</keyword>
<reference evidence="2 3" key="1">
    <citation type="journal article" date="1979" name="Int. J. Syst. Evol. Microbiol.">
        <title>Bacillus globisporus subsp. marinus subsp. nov.</title>
        <authorList>
            <person name="Liu H."/>
        </authorList>
    </citation>
    <scope>NUCLEOTIDE SEQUENCE [LARGE SCALE GENOMIC DNA]</scope>
    <source>
        <strain evidence="2 3">DSM 1297</strain>
    </source>
</reference>
<gene>
    <name evidence="2" type="ORF">AB1471_12665</name>
</gene>
<dbReference type="RefSeq" id="WP_367780133.1">
    <property type="nucleotide sequence ID" value="NZ_JBFMIA010000013.1"/>
</dbReference>
<evidence type="ECO:0000313" key="2">
    <source>
        <dbReference type="EMBL" id="MEW9502642.1"/>
    </source>
</evidence>